<name>A0AAV7QPP7_PLEWA</name>
<accession>A0AAV7QPP7</accession>
<gene>
    <name evidence="2" type="ORF">NDU88_006815</name>
</gene>
<comment type="caution">
    <text evidence="2">The sequence shown here is derived from an EMBL/GenBank/DDBJ whole genome shotgun (WGS) entry which is preliminary data.</text>
</comment>
<organism evidence="2 3">
    <name type="scientific">Pleurodeles waltl</name>
    <name type="common">Iberian ribbed newt</name>
    <dbReference type="NCBI Taxonomy" id="8319"/>
    <lineage>
        <taxon>Eukaryota</taxon>
        <taxon>Metazoa</taxon>
        <taxon>Chordata</taxon>
        <taxon>Craniata</taxon>
        <taxon>Vertebrata</taxon>
        <taxon>Euteleostomi</taxon>
        <taxon>Amphibia</taxon>
        <taxon>Batrachia</taxon>
        <taxon>Caudata</taxon>
        <taxon>Salamandroidea</taxon>
        <taxon>Salamandridae</taxon>
        <taxon>Pleurodelinae</taxon>
        <taxon>Pleurodeles</taxon>
    </lineage>
</organism>
<sequence>MVEGLSSPKVKRNLRPRLGTKPTPEQVVEERSRLLQVTTQFVADYPARVSDQADTELEHETRYDSADSLLGPLLTPRLADDI</sequence>
<evidence type="ECO:0000256" key="1">
    <source>
        <dbReference type="SAM" id="MobiDB-lite"/>
    </source>
</evidence>
<dbReference type="AlphaFoldDB" id="A0AAV7QPP7"/>
<reference evidence="2" key="1">
    <citation type="journal article" date="2022" name="bioRxiv">
        <title>Sequencing and chromosome-scale assembly of the giantPleurodeles waltlgenome.</title>
        <authorList>
            <person name="Brown T."/>
            <person name="Elewa A."/>
            <person name="Iarovenko S."/>
            <person name="Subramanian E."/>
            <person name="Araus A.J."/>
            <person name="Petzold A."/>
            <person name="Susuki M."/>
            <person name="Suzuki K.-i.T."/>
            <person name="Hayashi T."/>
            <person name="Toyoda A."/>
            <person name="Oliveira C."/>
            <person name="Osipova E."/>
            <person name="Leigh N.D."/>
            <person name="Simon A."/>
            <person name="Yun M.H."/>
        </authorList>
    </citation>
    <scope>NUCLEOTIDE SEQUENCE</scope>
    <source>
        <strain evidence="2">20211129_DDA</strain>
        <tissue evidence="2">Liver</tissue>
    </source>
</reference>
<evidence type="ECO:0000313" key="2">
    <source>
        <dbReference type="EMBL" id="KAJ1140463.1"/>
    </source>
</evidence>
<evidence type="ECO:0000313" key="3">
    <source>
        <dbReference type="Proteomes" id="UP001066276"/>
    </source>
</evidence>
<keyword evidence="3" id="KW-1185">Reference proteome</keyword>
<protein>
    <submittedName>
        <fullName evidence="2">Uncharacterized protein</fullName>
    </submittedName>
</protein>
<dbReference type="EMBL" id="JANPWB010000010">
    <property type="protein sequence ID" value="KAJ1140463.1"/>
    <property type="molecule type" value="Genomic_DNA"/>
</dbReference>
<dbReference type="Proteomes" id="UP001066276">
    <property type="component" value="Chromosome 6"/>
</dbReference>
<proteinExistence type="predicted"/>
<feature type="region of interest" description="Disordered" evidence="1">
    <location>
        <begin position="1"/>
        <end position="30"/>
    </location>
</feature>